<dbReference type="Pfam" id="PF04314">
    <property type="entry name" value="PCuAC"/>
    <property type="match status" value="1"/>
</dbReference>
<accession>A0ABV5HNY9</accession>
<evidence type="ECO:0000313" key="2">
    <source>
        <dbReference type="EMBL" id="MFB9135447.1"/>
    </source>
</evidence>
<dbReference type="InterPro" id="IPR058248">
    <property type="entry name" value="Lxx211020-like"/>
</dbReference>
<keyword evidence="1" id="KW-0732">Signal</keyword>
<dbReference type="PANTHER" id="PTHR36302:SF1">
    <property type="entry name" value="COPPER CHAPERONE PCU(A)C"/>
    <property type="match status" value="1"/>
</dbReference>
<dbReference type="PANTHER" id="PTHR36302">
    <property type="entry name" value="BLR7088 PROTEIN"/>
    <property type="match status" value="1"/>
</dbReference>
<dbReference type="SUPFAM" id="SSF110087">
    <property type="entry name" value="DR1885-like metal-binding protein"/>
    <property type="match status" value="1"/>
</dbReference>
<dbReference type="InterPro" id="IPR036182">
    <property type="entry name" value="PCuAC_sf"/>
</dbReference>
<feature type="signal peptide" evidence="1">
    <location>
        <begin position="1"/>
        <end position="19"/>
    </location>
</feature>
<sequence>MKLKAFLLSSLVAAPLAFANAEITTQDTYARATPPTAVTSAVFGNIHNSGDRARNIVSVSVDAAGKSELHDVIMDGEMMKMRHVDTFVIPANGKLPLKPGGHHIMMFDLKHPLKEGQTLNVTLTFANGEKYQFQAPVKKVMAGMSMNHNMDHGKEMDHGKMDMQH</sequence>
<gene>
    <name evidence="2" type="ORF">ACFFUV_10790</name>
</gene>
<reference evidence="2 3" key="1">
    <citation type="submission" date="2024-09" db="EMBL/GenBank/DDBJ databases">
        <authorList>
            <person name="Sun Q."/>
            <person name="Mori K."/>
        </authorList>
    </citation>
    <scope>NUCLEOTIDE SEQUENCE [LARGE SCALE GENOMIC DNA]</scope>
    <source>
        <strain evidence="2 3">CECT 8064</strain>
    </source>
</reference>
<evidence type="ECO:0000313" key="3">
    <source>
        <dbReference type="Proteomes" id="UP001589645"/>
    </source>
</evidence>
<keyword evidence="3" id="KW-1185">Reference proteome</keyword>
<dbReference type="RefSeq" id="WP_390192328.1">
    <property type="nucleotide sequence ID" value="NZ_JBHMEP010000002.1"/>
</dbReference>
<dbReference type="Proteomes" id="UP001589645">
    <property type="component" value="Unassembled WGS sequence"/>
</dbReference>
<name>A0ABV5HNY9_9VIBR</name>
<feature type="chain" id="PRO_5047105478" evidence="1">
    <location>
        <begin position="20"/>
        <end position="165"/>
    </location>
</feature>
<organism evidence="2 3">
    <name type="scientific">Vibrio olivae</name>
    <dbReference type="NCBI Taxonomy" id="1243002"/>
    <lineage>
        <taxon>Bacteria</taxon>
        <taxon>Pseudomonadati</taxon>
        <taxon>Pseudomonadota</taxon>
        <taxon>Gammaproteobacteria</taxon>
        <taxon>Vibrionales</taxon>
        <taxon>Vibrionaceae</taxon>
        <taxon>Vibrio</taxon>
    </lineage>
</organism>
<dbReference type="InterPro" id="IPR007410">
    <property type="entry name" value="LpqE-like"/>
</dbReference>
<proteinExistence type="predicted"/>
<dbReference type="EMBL" id="JBHMEP010000002">
    <property type="protein sequence ID" value="MFB9135447.1"/>
    <property type="molecule type" value="Genomic_DNA"/>
</dbReference>
<comment type="caution">
    <text evidence="2">The sequence shown here is derived from an EMBL/GenBank/DDBJ whole genome shotgun (WGS) entry which is preliminary data.</text>
</comment>
<protein>
    <submittedName>
        <fullName evidence="2">Copper chaperone PCu(A)C</fullName>
    </submittedName>
</protein>
<dbReference type="Gene3D" id="2.60.40.1890">
    <property type="entry name" value="PCu(A)C copper chaperone"/>
    <property type="match status" value="1"/>
</dbReference>
<evidence type="ECO:0000256" key="1">
    <source>
        <dbReference type="SAM" id="SignalP"/>
    </source>
</evidence>